<evidence type="ECO:0000259" key="1">
    <source>
        <dbReference type="Pfam" id="PF12867"/>
    </source>
</evidence>
<reference evidence="3" key="1">
    <citation type="submission" date="2023-07" db="EMBL/GenBank/DDBJ databases">
        <title>30 novel species of actinomycetes from the DSMZ collection.</title>
        <authorList>
            <person name="Nouioui I."/>
        </authorList>
    </citation>
    <scope>NUCLEOTIDE SEQUENCE [LARGE SCALE GENOMIC DNA]</scope>
    <source>
        <strain evidence="3">DSM 44399</strain>
    </source>
</reference>
<dbReference type="EMBL" id="JAVREH010000006">
    <property type="protein sequence ID" value="MDT0261033.1"/>
    <property type="molecule type" value="Genomic_DNA"/>
</dbReference>
<sequence>MSEPQSQHLLDDIESRLRLWHERCADRPPQLLDRQPAPGVWSVKQNTFHLGDAFEASIHRVNAMLSSDCPQLLRFDADEWAAERRYQERPFDEALQALDKHVAAFVSLVRPLGSDELSRTGRQPNPAMNYLKLPTEVLTIDQLLVFEVGHVDEHLASVDEILTVWGNDSTGRTSG</sequence>
<dbReference type="SUPFAM" id="SSF109854">
    <property type="entry name" value="DinB/YfiT-like putative metalloenzymes"/>
    <property type="match status" value="1"/>
</dbReference>
<gene>
    <name evidence="2" type="ORF">RM423_06450</name>
</gene>
<dbReference type="Pfam" id="PF12867">
    <property type="entry name" value="DinB_2"/>
    <property type="match status" value="1"/>
</dbReference>
<accession>A0ABU2J7R6</accession>
<name>A0ABU2J7R6_9ACTN</name>
<dbReference type="Gene3D" id="1.20.120.450">
    <property type="entry name" value="dinb family like domain"/>
    <property type="match status" value="1"/>
</dbReference>
<dbReference type="Proteomes" id="UP001183176">
    <property type="component" value="Unassembled WGS sequence"/>
</dbReference>
<evidence type="ECO:0000313" key="3">
    <source>
        <dbReference type="Proteomes" id="UP001183176"/>
    </source>
</evidence>
<protein>
    <submittedName>
        <fullName evidence="2">DinB family protein</fullName>
    </submittedName>
</protein>
<evidence type="ECO:0000313" key="2">
    <source>
        <dbReference type="EMBL" id="MDT0261033.1"/>
    </source>
</evidence>
<feature type="domain" description="DinB-like" evidence="1">
    <location>
        <begin position="18"/>
        <end position="156"/>
    </location>
</feature>
<dbReference type="InterPro" id="IPR034660">
    <property type="entry name" value="DinB/YfiT-like"/>
</dbReference>
<dbReference type="InterPro" id="IPR024775">
    <property type="entry name" value="DinB-like"/>
</dbReference>
<comment type="caution">
    <text evidence="2">The sequence shown here is derived from an EMBL/GenBank/DDBJ whole genome shotgun (WGS) entry which is preliminary data.</text>
</comment>
<dbReference type="RefSeq" id="WP_311422190.1">
    <property type="nucleotide sequence ID" value="NZ_JAVREH010000006.1"/>
</dbReference>
<proteinExistence type="predicted"/>
<keyword evidence="3" id="KW-1185">Reference proteome</keyword>
<organism evidence="2 3">
    <name type="scientific">Jatrophihabitans lederbergiae</name>
    <dbReference type="NCBI Taxonomy" id="3075547"/>
    <lineage>
        <taxon>Bacteria</taxon>
        <taxon>Bacillati</taxon>
        <taxon>Actinomycetota</taxon>
        <taxon>Actinomycetes</taxon>
        <taxon>Jatrophihabitantales</taxon>
        <taxon>Jatrophihabitantaceae</taxon>
        <taxon>Jatrophihabitans</taxon>
    </lineage>
</organism>